<feature type="region of interest" description="Disordered" evidence="10">
    <location>
        <begin position="215"/>
        <end position="271"/>
    </location>
</feature>
<comment type="caution">
    <text evidence="12">The sequence shown here is derived from an EMBL/GenBank/DDBJ whole genome shotgun (WGS) entry which is preliminary data.</text>
</comment>
<evidence type="ECO:0000313" key="12">
    <source>
        <dbReference type="EMBL" id="KAG5837139.1"/>
    </source>
</evidence>
<comment type="subcellular location">
    <subcellularLocation>
        <location evidence="1">Golgi apparatus membrane</location>
        <topology evidence="1">Single-pass type II membrane protein</topology>
    </subcellularLocation>
</comment>
<dbReference type="GO" id="GO:0000139">
    <property type="term" value="C:Golgi membrane"/>
    <property type="evidence" value="ECO:0007669"/>
    <property type="project" value="UniProtKB-SubCell"/>
</dbReference>
<evidence type="ECO:0000256" key="11">
    <source>
        <dbReference type="SAM" id="Phobius"/>
    </source>
</evidence>
<keyword evidence="6 11" id="KW-1133">Transmembrane helix</keyword>
<keyword evidence="13" id="KW-1185">Reference proteome</keyword>
<keyword evidence="4 11" id="KW-0812">Transmembrane</keyword>
<dbReference type="PANTHER" id="PTHR14647">
    <property type="entry name" value="GALACTOSE-3-O-SULFOTRANSFERASE"/>
    <property type="match status" value="1"/>
</dbReference>
<dbReference type="SUPFAM" id="SSF52540">
    <property type="entry name" value="P-loop containing nucleoside triphosphate hydrolases"/>
    <property type="match status" value="1"/>
</dbReference>
<dbReference type="Proteomes" id="UP001044222">
    <property type="component" value="Chromosome 13"/>
</dbReference>
<keyword evidence="8 11" id="KW-0472">Membrane</keyword>
<dbReference type="Pfam" id="PF06990">
    <property type="entry name" value="Gal-3-0_sulfotr"/>
    <property type="match status" value="1"/>
</dbReference>
<feature type="region of interest" description="Disordered" evidence="10">
    <location>
        <begin position="660"/>
        <end position="686"/>
    </location>
</feature>
<evidence type="ECO:0000256" key="4">
    <source>
        <dbReference type="ARBA" id="ARBA00022692"/>
    </source>
</evidence>
<dbReference type="GO" id="GO:0009247">
    <property type="term" value="P:glycolipid biosynthetic process"/>
    <property type="evidence" value="ECO:0007669"/>
    <property type="project" value="InterPro"/>
</dbReference>
<accession>A0A9D3LUB0</accession>
<keyword evidence="3" id="KW-0808">Transferase</keyword>
<name>A0A9D3LUB0_ANGAN</name>
<keyword evidence="5" id="KW-0735">Signal-anchor</keyword>
<gene>
    <name evidence="12" type="ORF">ANANG_G00236090</name>
</gene>
<keyword evidence="7" id="KW-0333">Golgi apparatus</keyword>
<protein>
    <recommendedName>
        <fullName evidence="14">Galactose-3-O-sulfotransferase 2</fullName>
    </recommendedName>
</protein>
<dbReference type="GO" id="GO:0001733">
    <property type="term" value="F:galactosylceramide sulfotransferase activity"/>
    <property type="evidence" value="ECO:0007669"/>
    <property type="project" value="InterPro"/>
</dbReference>
<evidence type="ECO:0000256" key="3">
    <source>
        <dbReference type="ARBA" id="ARBA00022679"/>
    </source>
</evidence>
<evidence type="ECO:0000256" key="5">
    <source>
        <dbReference type="ARBA" id="ARBA00022968"/>
    </source>
</evidence>
<dbReference type="PANTHER" id="PTHR14647:SF62">
    <property type="entry name" value="GALACTOSE-3-O-SULFOTRANSFERASE 2"/>
    <property type="match status" value="1"/>
</dbReference>
<sequence>MPPLQRKAIRERALYFWKSTPWSTRLKGALCSHLRHMWMVLMALTVLCVAIQILGVVRQSRNDKILKQFANEKLFSMRFTIEFQKALSTTQPPLEQQQSDLVPQTEYMHPINQEVTVKRENLHQEAVKIGNIPHAGQHHRGKALSEQLPLHISPRGHINKFTKITRLQKGKGGRLVAAATVKKTRPLTVLEEDDFKSIQLAPSVISEVLRPHRKWFPSRGSANSPRLTRLKPQRSATALASLQHGPDPSKELMKQRLPSAPRTTPRSPSAVNARIATAKPAAAGRGASTCQPKTHIVFLKTHKTASSTILNILYRYGDSRNLTFALPLNKHSQLFYPLYFAAHFVEGFRLRAMKEFNIMCNHMRFMPAEVKRVMPEDTFYFSILRNPVSMMESIFMYYKSIPAFHRARNLDDFLNNAWHSYNASLSNNHYARNLLAFDFGFNNNNNYVDIERQANLSIAMIEQNFHLILMSEYFDESMILLKNALCWSLDDVVSFKLNSRSNRTRQWLSPLTMNKIKIWNSLDWKIYQHFNITFWKRVEQTVGRENMKREVAQLQERRRQLMKTCLKEGGAVDPSQVKDSALKPFQYGAAVIQGYNLNPGLDGATKKQCQDLITPELQYTAALYTKQFPELAAKLASSQKQSFPFKVMTREVRRSMERHSRNLLSSPRNQSTLFNTSTVSRLPNVP</sequence>
<proteinExistence type="inferred from homology"/>
<dbReference type="Gene3D" id="3.40.50.300">
    <property type="entry name" value="P-loop containing nucleotide triphosphate hydrolases"/>
    <property type="match status" value="1"/>
</dbReference>
<evidence type="ECO:0000256" key="2">
    <source>
        <dbReference type="ARBA" id="ARBA00008124"/>
    </source>
</evidence>
<dbReference type="InterPro" id="IPR027417">
    <property type="entry name" value="P-loop_NTPase"/>
</dbReference>
<evidence type="ECO:0000256" key="6">
    <source>
        <dbReference type="ARBA" id="ARBA00022989"/>
    </source>
</evidence>
<dbReference type="EMBL" id="JAFIRN010000013">
    <property type="protein sequence ID" value="KAG5837139.1"/>
    <property type="molecule type" value="Genomic_DNA"/>
</dbReference>
<reference evidence="12" key="1">
    <citation type="submission" date="2021-01" db="EMBL/GenBank/DDBJ databases">
        <title>A chromosome-scale assembly of European eel, Anguilla anguilla.</title>
        <authorList>
            <person name="Henkel C."/>
            <person name="Jong-Raadsen S.A."/>
            <person name="Dufour S."/>
            <person name="Weltzien F.-A."/>
            <person name="Palstra A.P."/>
            <person name="Pelster B."/>
            <person name="Spaink H.P."/>
            <person name="Van Den Thillart G.E."/>
            <person name="Jansen H."/>
            <person name="Zahm M."/>
            <person name="Klopp C."/>
            <person name="Cedric C."/>
            <person name="Louis A."/>
            <person name="Berthelot C."/>
            <person name="Parey E."/>
            <person name="Roest Crollius H."/>
            <person name="Montfort J."/>
            <person name="Robinson-Rechavi M."/>
            <person name="Bucao C."/>
            <person name="Bouchez O."/>
            <person name="Gislard M."/>
            <person name="Lluch J."/>
            <person name="Milhes M."/>
            <person name="Lampietro C."/>
            <person name="Lopez Roques C."/>
            <person name="Donnadieu C."/>
            <person name="Braasch I."/>
            <person name="Desvignes T."/>
            <person name="Postlethwait J."/>
            <person name="Bobe J."/>
            <person name="Guiguen Y."/>
            <person name="Dirks R."/>
        </authorList>
    </citation>
    <scope>NUCLEOTIDE SEQUENCE</scope>
    <source>
        <strain evidence="12">Tag_6206</strain>
        <tissue evidence="12">Liver</tissue>
    </source>
</reference>
<evidence type="ECO:0000256" key="7">
    <source>
        <dbReference type="ARBA" id="ARBA00023034"/>
    </source>
</evidence>
<evidence type="ECO:0000256" key="1">
    <source>
        <dbReference type="ARBA" id="ARBA00004323"/>
    </source>
</evidence>
<keyword evidence="9" id="KW-0325">Glycoprotein</keyword>
<evidence type="ECO:0008006" key="14">
    <source>
        <dbReference type="Google" id="ProtNLM"/>
    </source>
</evidence>
<feature type="compositionally biased region" description="Polar residues" evidence="10">
    <location>
        <begin position="662"/>
        <end position="686"/>
    </location>
</feature>
<feature type="transmembrane region" description="Helical" evidence="11">
    <location>
        <begin position="37"/>
        <end position="57"/>
    </location>
</feature>
<feature type="compositionally biased region" description="Low complexity" evidence="10">
    <location>
        <begin position="258"/>
        <end position="271"/>
    </location>
</feature>
<evidence type="ECO:0000256" key="9">
    <source>
        <dbReference type="ARBA" id="ARBA00023180"/>
    </source>
</evidence>
<comment type="similarity">
    <text evidence="2">Belongs to the galactose-3-O-sulfotransferase family.</text>
</comment>
<evidence type="ECO:0000256" key="8">
    <source>
        <dbReference type="ARBA" id="ARBA00023136"/>
    </source>
</evidence>
<dbReference type="InterPro" id="IPR009729">
    <property type="entry name" value="Gal-3-0_sulfotransfrase"/>
</dbReference>
<dbReference type="AlphaFoldDB" id="A0A9D3LUB0"/>
<organism evidence="12 13">
    <name type="scientific">Anguilla anguilla</name>
    <name type="common">European freshwater eel</name>
    <name type="synonym">Muraena anguilla</name>
    <dbReference type="NCBI Taxonomy" id="7936"/>
    <lineage>
        <taxon>Eukaryota</taxon>
        <taxon>Metazoa</taxon>
        <taxon>Chordata</taxon>
        <taxon>Craniata</taxon>
        <taxon>Vertebrata</taxon>
        <taxon>Euteleostomi</taxon>
        <taxon>Actinopterygii</taxon>
        <taxon>Neopterygii</taxon>
        <taxon>Teleostei</taxon>
        <taxon>Anguilliformes</taxon>
        <taxon>Anguillidae</taxon>
        <taxon>Anguilla</taxon>
    </lineage>
</organism>
<evidence type="ECO:0000256" key="10">
    <source>
        <dbReference type="SAM" id="MobiDB-lite"/>
    </source>
</evidence>
<evidence type="ECO:0000313" key="13">
    <source>
        <dbReference type="Proteomes" id="UP001044222"/>
    </source>
</evidence>